<dbReference type="Pfam" id="PF02321">
    <property type="entry name" value="OEP"/>
    <property type="match status" value="2"/>
</dbReference>
<keyword evidence="3" id="KW-1134">Transmembrane beta strand</keyword>
<evidence type="ECO:0000256" key="4">
    <source>
        <dbReference type="ARBA" id="ARBA00022692"/>
    </source>
</evidence>
<reference evidence="7" key="1">
    <citation type="submission" date="2018-06" db="EMBL/GenBank/DDBJ databases">
        <authorList>
            <person name="Zhirakovskaya E."/>
        </authorList>
    </citation>
    <scope>NUCLEOTIDE SEQUENCE</scope>
</reference>
<organism evidence="7">
    <name type="scientific">hydrothermal vent metagenome</name>
    <dbReference type="NCBI Taxonomy" id="652676"/>
    <lineage>
        <taxon>unclassified sequences</taxon>
        <taxon>metagenomes</taxon>
        <taxon>ecological metagenomes</taxon>
    </lineage>
</organism>
<comment type="subcellular location">
    <subcellularLocation>
        <location evidence="1">Cell outer membrane</location>
    </subcellularLocation>
</comment>
<evidence type="ECO:0000256" key="3">
    <source>
        <dbReference type="ARBA" id="ARBA00022452"/>
    </source>
</evidence>
<keyword evidence="7" id="KW-0449">Lipoprotein</keyword>
<accession>A0A3B0UNF5</accession>
<keyword evidence="4" id="KW-0812">Transmembrane</keyword>
<dbReference type="Gene3D" id="1.20.1600.10">
    <property type="entry name" value="Outer membrane efflux proteins (OEP)"/>
    <property type="match status" value="1"/>
</dbReference>
<name>A0A3B0UNF5_9ZZZZ</name>
<dbReference type="InterPro" id="IPR051906">
    <property type="entry name" value="TolC-like"/>
</dbReference>
<protein>
    <submittedName>
        <fullName evidence="7">Efflux transport system, outer membrane factor (OMF) lipoprotein</fullName>
    </submittedName>
</protein>
<dbReference type="PANTHER" id="PTHR30026:SF20">
    <property type="entry name" value="OUTER MEMBRANE PROTEIN TOLC"/>
    <property type="match status" value="1"/>
</dbReference>
<dbReference type="GO" id="GO:0015288">
    <property type="term" value="F:porin activity"/>
    <property type="evidence" value="ECO:0007669"/>
    <property type="project" value="TreeGrafter"/>
</dbReference>
<proteinExistence type="predicted"/>
<dbReference type="InterPro" id="IPR003423">
    <property type="entry name" value="OMP_efflux"/>
</dbReference>
<keyword evidence="2" id="KW-0813">Transport</keyword>
<dbReference type="EMBL" id="UOER01000084">
    <property type="protein sequence ID" value="VAW21156.1"/>
    <property type="molecule type" value="Genomic_DNA"/>
</dbReference>
<dbReference type="GO" id="GO:0009279">
    <property type="term" value="C:cell outer membrane"/>
    <property type="evidence" value="ECO:0007669"/>
    <property type="project" value="UniProtKB-SubCell"/>
</dbReference>
<gene>
    <name evidence="7" type="ORF">MNBD_BACTEROID04-1003</name>
</gene>
<evidence type="ECO:0000256" key="6">
    <source>
        <dbReference type="ARBA" id="ARBA00023237"/>
    </source>
</evidence>
<dbReference type="SUPFAM" id="SSF56954">
    <property type="entry name" value="Outer membrane efflux proteins (OEP)"/>
    <property type="match status" value="1"/>
</dbReference>
<dbReference type="PANTHER" id="PTHR30026">
    <property type="entry name" value="OUTER MEMBRANE PROTEIN TOLC"/>
    <property type="match status" value="1"/>
</dbReference>
<dbReference type="GO" id="GO:1990281">
    <property type="term" value="C:efflux pump complex"/>
    <property type="evidence" value="ECO:0007669"/>
    <property type="project" value="TreeGrafter"/>
</dbReference>
<evidence type="ECO:0000313" key="7">
    <source>
        <dbReference type="EMBL" id="VAW21156.1"/>
    </source>
</evidence>
<evidence type="ECO:0000256" key="1">
    <source>
        <dbReference type="ARBA" id="ARBA00004442"/>
    </source>
</evidence>
<evidence type="ECO:0000256" key="2">
    <source>
        <dbReference type="ARBA" id="ARBA00022448"/>
    </source>
</evidence>
<dbReference type="AlphaFoldDB" id="A0A3B0UNF5"/>
<evidence type="ECO:0000256" key="5">
    <source>
        <dbReference type="ARBA" id="ARBA00023136"/>
    </source>
</evidence>
<sequence length="442" mass="49630">MRTKIVTALAFVFFITINAQDKKWTLQECVNYALENNISIKRSELNIELKNEEIVNRKSGLYPTVSASTSQRLTFGSAQDRVTFRRVNATSHSTSIGINAGITIFNGFRIINQVEQARIGLEASKYDLEKLKDDISLTVVNSYLNVLFNKENLKIAKSQIEVSQKQVSQISRLVEAGVQPKSNLLEVEANLANDEQKVVTAQNSLDLALLDLAQTLQLDYVGFDVENIIVNTPSELLMYDKALPIYKIALENRSEIKSAKLNVLSASKGIDIAKSGFLPTLSFNYNFGSAASFLDLASISNKAFFYQLDNNKNNSFSLSLNIPIFSGFRIKSNVNSAKINYEISQFNLEDTKIQLRKIIERAFMDAKAALKTYVAAEKNVTSQELSFKNSQESYNLGVMTSFDFEQVKNRFLNAQASLINAKYDFVFRTKVLDFYVGKSLID</sequence>
<keyword evidence="6" id="KW-0998">Cell outer membrane</keyword>
<keyword evidence="5" id="KW-0472">Membrane</keyword>
<dbReference type="GO" id="GO:0015562">
    <property type="term" value="F:efflux transmembrane transporter activity"/>
    <property type="evidence" value="ECO:0007669"/>
    <property type="project" value="InterPro"/>
</dbReference>